<dbReference type="InterPro" id="IPR029058">
    <property type="entry name" value="AB_hydrolase_fold"/>
</dbReference>
<dbReference type="Gene3D" id="3.40.50.1820">
    <property type="entry name" value="alpha/beta hydrolase"/>
    <property type="match status" value="1"/>
</dbReference>
<gene>
    <name evidence="2" type="ORF">ENM66_06455</name>
</gene>
<evidence type="ECO:0000259" key="1">
    <source>
        <dbReference type="Pfam" id="PF12146"/>
    </source>
</evidence>
<dbReference type="GO" id="GO:0016787">
    <property type="term" value="F:hydrolase activity"/>
    <property type="evidence" value="ECO:0007669"/>
    <property type="project" value="UniProtKB-KW"/>
</dbReference>
<protein>
    <submittedName>
        <fullName evidence="2">Alpha/beta fold hydrolase</fullName>
    </submittedName>
</protein>
<name>A0A7J3Z814_9CREN</name>
<accession>A0A7J3Z814</accession>
<keyword evidence="2" id="KW-0378">Hydrolase</keyword>
<evidence type="ECO:0000313" key="2">
    <source>
        <dbReference type="EMBL" id="HHQ50974.1"/>
    </source>
</evidence>
<proteinExistence type="predicted"/>
<sequence>MAYLLRGGFALVVISYLESFADLDTGARVFYRCWKPQKPRITIVGIHGYTAHSGFYMHVGSALASYGFAVCMPDVRGHGRTTASESARGYVDPFNYFLMDLESFSKHVLKELGVERLVLLGHSMGGFSSALLRG</sequence>
<dbReference type="SUPFAM" id="SSF53474">
    <property type="entry name" value="alpha/beta-Hydrolases"/>
    <property type="match status" value="1"/>
</dbReference>
<dbReference type="PANTHER" id="PTHR11614">
    <property type="entry name" value="PHOSPHOLIPASE-RELATED"/>
    <property type="match status" value="1"/>
</dbReference>
<comment type="caution">
    <text evidence="2">The sequence shown here is derived from an EMBL/GenBank/DDBJ whole genome shotgun (WGS) entry which is preliminary data.</text>
</comment>
<dbReference type="Pfam" id="PF12146">
    <property type="entry name" value="Hydrolase_4"/>
    <property type="match status" value="1"/>
</dbReference>
<organism evidence="2">
    <name type="scientific">Ignisphaera aggregans</name>
    <dbReference type="NCBI Taxonomy" id="334771"/>
    <lineage>
        <taxon>Archaea</taxon>
        <taxon>Thermoproteota</taxon>
        <taxon>Thermoprotei</taxon>
        <taxon>Desulfurococcales</taxon>
        <taxon>Desulfurococcaceae</taxon>
        <taxon>Ignisphaera</taxon>
    </lineage>
</organism>
<dbReference type="AlphaFoldDB" id="A0A7J3Z814"/>
<reference evidence="2" key="1">
    <citation type="journal article" date="2020" name="mSystems">
        <title>Genome- and Community-Level Interaction Insights into Carbon Utilization and Element Cycling Functions of Hydrothermarchaeota in Hydrothermal Sediment.</title>
        <authorList>
            <person name="Zhou Z."/>
            <person name="Liu Y."/>
            <person name="Xu W."/>
            <person name="Pan J."/>
            <person name="Luo Z.H."/>
            <person name="Li M."/>
        </authorList>
    </citation>
    <scope>NUCLEOTIDE SEQUENCE [LARGE SCALE GENOMIC DNA]</scope>
    <source>
        <strain evidence="2">SpSt-1105</strain>
    </source>
</reference>
<feature type="domain" description="Serine aminopeptidase S33" evidence="1">
    <location>
        <begin position="37"/>
        <end position="131"/>
    </location>
</feature>
<dbReference type="EMBL" id="DRYQ01000089">
    <property type="protein sequence ID" value="HHQ50974.1"/>
    <property type="molecule type" value="Genomic_DNA"/>
</dbReference>
<dbReference type="InterPro" id="IPR022742">
    <property type="entry name" value="Hydrolase_4"/>
</dbReference>
<dbReference type="InterPro" id="IPR051044">
    <property type="entry name" value="MAG_DAG_Lipase"/>
</dbReference>